<organism evidence="9 10">
    <name type="scientific">Pseudocercospora fijiensis (strain CIRAD86)</name>
    <name type="common">Black leaf streak disease fungus</name>
    <name type="synonym">Mycosphaerella fijiensis</name>
    <dbReference type="NCBI Taxonomy" id="383855"/>
    <lineage>
        <taxon>Eukaryota</taxon>
        <taxon>Fungi</taxon>
        <taxon>Dikarya</taxon>
        <taxon>Ascomycota</taxon>
        <taxon>Pezizomycotina</taxon>
        <taxon>Dothideomycetes</taxon>
        <taxon>Dothideomycetidae</taxon>
        <taxon>Mycosphaerellales</taxon>
        <taxon>Mycosphaerellaceae</taxon>
        <taxon>Pseudocercospora</taxon>
    </lineage>
</organism>
<dbReference type="HOGENOM" id="CLU_016053_1_0_1"/>
<dbReference type="AlphaFoldDB" id="M3A579"/>
<dbReference type="eggNOG" id="ENOG502QURM">
    <property type="taxonomic scope" value="Eukaryota"/>
</dbReference>
<protein>
    <recommendedName>
        <fullName evidence="8">Amino acid transporter transmembrane domain-containing protein</fullName>
    </recommendedName>
</protein>
<dbReference type="GO" id="GO:0015179">
    <property type="term" value="F:L-amino acid transmembrane transporter activity"/>
    <property type="evidence" value="ECO:0007669"/>
    <property type="project" value="TreeGrafter"/>
</dbReference>
<feature type="transmembrane region" description="Helical" evidence="7">
    <location>
        <begin position="169"/>
        <end position="187"/>
    </location>
</feature>
<dbReference type="RefSeq" id="XP_007929690.1">
    <property type="nucleotide sequence ID" value="XM_007931499.1"/>
</dbReference>
<dbReference type="PANTHER" id="PTHR22950">
    <property type="entry name" value="AMINO ACID TRANSPORTER"/>
    <property type="match status" value="1"/>
</dbReference>
<feature type="transmembrane region" description="Helical" evidence="7">
    <location>
        <begin position="468"/>
        <end position="487"/>
    </location>
</feature>
<keyword evidence="10" id="KW-1185">Reference proteome</keyword>
<proteinExistence type="inferred from homology"/>
<reference evidence="9 10" key="1">
    <citation type="journal article" date="2012" name="PLoS Pathog.">
        <title>Diverse lifestyles and strategies of plant pathogenesis encoded in the genomes of eighteen Dothideomycetes fungi.</title>
        <authorList>
            <person name="Ohm R.A."/>
            <person name="Feau N."/>
            <person name="Henrissat B."/>
            <person name="Schoch C.L."/>
            <person name="Horwitz B.A."/>
            <person name="Barry K.W."/>
            <person name="Condon B.J."/>
            <person name="Copeland A.C."/>
            <person name="Dhillon B."/>
            <person name="Glaser F."/>
            <person name="Hesse C.N."/>
            <person name="Kosti I."/>
            <person name="LaButti K."/>
            <person name="Lindquist E.A."/>
            <person name="Lucas S."/>
            <person name="Salamov A.A."/>
            <person name="Bradshaw R.E."/>
            <person name="Ciuffetti L."/>
            <person name="Hamelin R.C."/>
            <person name="Kema G.H.J."/>
            <person name="Lawrence C."/>
            <person name="Scott J.A."/>
            <person name="Spatafora J.W."/>
            <person name="Turgeon B.G."/>
            <person name="de Wit P.J.G.M."/>
            <person name="Zhong S."/>
            <person name="Goodwin S.B."/>
            <person name="Grigoriev I.V."/>
        </authorList>
    </citation>
    <scope>NUCLEOTIDE SEQUENCE [LARGE SCALE GENOMIC DNA]</scope>
    <source>
        <strain evidence="9 10">CIRAD86</strain>
    </source>
</reference>
<keyword evidence="5 7" id="KW-0472">Membrane</keyword>
<evidence type="ECO:0000256" key="1">
    <source>
        <dbReference type="ARBA" id="ARBA00004141"/>
    </source>
</evidence>
<keyword evidence="3 7" id="KW-0812">Transmembrane</keyword>
<evidence type="ECO:0000259" key="8">
    <source>
        <dbReference type="Pfam" id="PF01490"/>
    </source>
</evidence>
<dbReference type="GO" id="GO:0016020">
    <property type="term" value="C:membrane"/>
    <property type="evidence" value="ECO:0007669"/>
    <property type="project" value="UniProtKB-SubCell"/>
</dbReference>
<comment type="similarity">
    <text evidence="2">Belongs to the amino acid/polyamine transporter 2 family.</text>
</comment>
<feature type="region of interest" description="Disordered" evidence="6">
    <location>
        <begin position="88"/>
        <end position="108"/>
    </location>
</feature>
<dbReference type="KEGG" id="pfj:MYCFIDRAFT_37637"/>
<dbReference type="EMBL" id="KB446562">
    <property type="protein sequence ID" value="EME79751.1"/>
    <property type="molecule type" value="Genomic_DNA"/>
</dbReference>
<feature type="transmembrane region" description="Helical" evidence="7">
    <location>
        <begin position="275"/>
        <end position="297"/>
    </location>
</feature>
<evidence type="ECO:0000313" key="9">
    <source>
        <dbReference type="EMBL" id="EME79751.1"/>
    </source>
</evidence>
<comment type="subcellular location">
    <subcellularLocation>
        <location evidence="1">Membrane</location>
        <topology evidence="1">Multi-pass membrane protein</topology>
    </subcellularLocation>
</comment>
<feature type="transmembrane region" description="Helical" evidence="7">
    <location>
        <begin position="385"/>
        <end position="402"/>
    </location>
</feature>
<dbReference type="Proteomes" id="UP000016932">
    <property type="component" value="Unassembled WGS sequence"/>
</dbReference>
<feature type="transmembrane region" description="Helical" evidence="7">
    <location>
        <begin position="250"/>
        <end position="269"/>
    </location>
</feature>
<sequence length="611" mass="67660">MAENINAFTDEKIHTSPSNSDPIPIPIPPFSPTQIIQPTFIRPQDRKLHDSAVTFEEYHYYAQKTRAEEKDLESPKLRWREIFSSRVRQNSAPSPHRDDPNFDAAKHPPEVNLSNQWDRMRIGDEEWANASRALRTASWGAAFYLITTDILGPYGVGFAMGTLGWGPGIALYTVFGFFAGYSGYLVWRMFLGVDSYQFPCKNYGDLAFRTWGVTARHITNTIQALGLLLILGQVTIQFGQNISQVSKFRLCYIVCPLLFVITGFALGQVRTLRQLGLVANLAVWLNLLVIFMTMGFVSHSPPNYAAAVLGSAGSAVDPASITPDANGVYPAIVHYNGLPASNLVGSINGLLSGVLAYAGVQLFVEFMAEMKRPTDFLKAMWGAQFFIYTVYMVYGCFIYYYQGQYSYNPSYQGVSVYGWQTAGNMISLMAALIAAALYGNIGIKVLYNNVLMDLFNAPPLITKKGKMLYGAIVPIWWSTAFIIAAAIPDYFGFVAVISASTLLNLTYTIPPFLSIAYDAKRNAIRLDEGEGYDATTGQVLRNGPAMQRYIRGFFSGGPWQVAMNFWHVIYFLASLAMCGLGMYAAVEGMIEVFKNPQVTSFSCTSPLNLNA</sequence>
<dbReference type="VEuPathDB" id="FungiDB:MYCFIDRAFT_37637"/>
<keyword evidence="4 7" id="KW-1133">Transmembrane helix</keyword>
<dbReference type="Pfam" id="PF01490">
    <property type="entry name" value="Aa_trans"/>
    <property type="match status" value="1"/>
</dbReference>
<name>M3A579_PSEFD</name>
<feature type="compositionally biased region" description="Basic and acidic residues" evidence="6">
    <location>
        <begin position="95"/>
        <end position="108"/>
    </location>
</feature>
<dbReference type="GeneID" id="19339198"/>
<feature type="transmembrane region" description="Helical" evidence="7">
    <location>
        <begin position="568"/>
        <end position="586"/>
    </location>
</feature>
<feature type="transmembrane region" description="Helical" evidence="7">
    <location>
        <begin position="422"/>
        <end position="447"/>
    </location>
</feature>
<evidence type="ECO:0000256" key="3">
    <source>
        <dbReference type="ARBA" id="ARBA00022692"/>
    </source>
</evidence>
<evidence type="ECO:0000256" key="7">
    <source>
        <dbReference type="SAM" id="Phobius"/>
    </source>
</evidence>
<dbReference type="InterPro" id="IPR013057">
    <property type="entry name" value="AA_transpt_TM"/>
</dbReference>
<gene>
    <name evidence="9" type="ORF">MYCFIDRAFT_37637</name>
</gene>
<evidence type="ECO:0000256" key="4">
    <source>
        <dbReference type="ARBA" id="ARBA00022989"/>
    </source>
</evidence>
<accession>M3A579</accession>
<feature type="transmembrane region" description="Helical" evidence="7">
    <location>
        <begin position="141"/>
        <end position="163"/>
    </location>
</feature>
<evidence type="ECO:0000313" key="10">
    <source>
        <dbReference type="Proteomes" id="UP000016932"/>
    </source>
</evidence>
<dbReference type="PANTHER" id="PTHR22950:SF461">
    <property type="entry name" value="AMINO ACID TRANSPORTER TRANSMEMBRANE DOMAIN-CONTAINING PROTEIN"/>
    <property type="match status" value="1"/>
</dbReference>
<feature type="transmembrane region" description="Helical" evidence="7">
    <location>
        <begin position="343"/>
        <end position="364"/>
    </location>
</feature>
<feature type="region of interest" description="Disordered" evidence="6">
    <location>
        <begin position="1"/>
        <end position="23"/>
    </location>
</feature>
<dbReference type="OrthoDB" id="40134at2759"/>
<feature type="transmembrane region" description="Helical" evidence="7">
    <location>
        <begin position="493"/>
        <end position="517"/>
    </location>
</feature>
<evidence type="ECO:0000256" key="2">
    <source>
        <dbReference type="ARBA" id="ARBA00008066"/>
    </source>
</evidence>
<evidence type="ECO:0000256" key="6">
    <source>
        <dbReference type="SAM" id="MobiDB-lite"/>
    </source>
</evidence>
<evidence type="ECO:0000256" key="5">
    <source>
        <dbReference type="ARBA" id="ARBA00023136"/>
    </source>
</evidence>
<feature type="domain" description="Amino acid transporter transmembrane" evidence="8">
    <location>
        <begin position="135"/>
        <end position="516"/>
    </location>
</feature>